<dbReference type="AlphaFoldDB" id="A0A016X334"/>
<dbReference type="InterPro" id="IPR000719">
    <property type="entry name" value="Prot_kinase_dom"/>
</dbReference>
<dbReference type="PANTHER" id="PTHR11909">
    <property type="entry name" value="CASEIN KINASE-RELATED"/>
    <property type="match status" value="1"/>
</dbReference>
<evidence type="ECO:0000313" key="3">
    <source>
        <dbReference type="Proteomes" id="UP000024635"/>
    </source>
</evidence>
<accession>A0A016X334</accession>
<name>A0A016X334_9BILA</name>
<proteinExistence type="predicted"/>
<dbReference type="EMBL" id="JARK01000003">
    <property type="protein sequence ID" value="EYC46246.1"/>
    <property type="molecule type" value="Genomic_DNA"/>
</dbReference>
<dbReference type="GO" id="GO:0004672">
    <property type="term" value="F:protein kinase activity"/>
    <property type="evidence" value="ECO:0007669"/>
    <property type="project" value="InterPro"/>
</dbReference>
<comment type="caution">
    <text evidence="2">The sequence shown here is derived from an EMBL/GenBank/DDBJ whole genome shotgun (WGS) entry which is preliminary data.</text>
</comment>
<reference evidence="3" key="1">
    <citation type="journal article" date="2015" name="Nat. Genet.">
        <title>The genome and transcriptome of the zoonotic hookworm Ancylostoma ceylanicum identify infection-specific gene families.</title>
        <authorList>
            <person name="Schwarz E.M."/>
            <person name="Hu Y."/>
            <person name="Antoshechkin I."/>
            <person name="Miller M.M."/>
            <person name="Sternberg P.W."/>
            <person name="Aroian R.V."/>
        </authorList>
    </citation>
    <scope>NUCLEOTIDE SEQUENCE</scope>
    <source>
        <strain evidence="3">HY135</strain>
    </source>
</reference>
<dbReference type="GO" id="GO:0005524">
    <property type="term" value="F:ATP binding"/>
    <property type="evidence" value="ECO:0007669"/>
    <property type="project" value="InterPro"/>
</dbReference>
<gene>
    <name evidence="2" type="primary">Acey_s0403.g819</name>
    <name evidence="2" type="ORF">Y032_0403g819</name>
</gene>
<dbReference type="Proteomes" id="UP000024635">
    <property type="component" value="Unassembled WGS sequence"/>
</dbReference>
<dbReference type="PROSITE" id="PS50011">
    <property type="entry name" value="PROTEIN_KINASE_DOM"/>
    <property type="match status" value="1"/>
</dbReference>
<feature type="domain" description="Protein kinase" evidence="1">
    <location>
        <begin position="170"/>
        <end position="491"/>
    </location>
</feature>
<dbReference type="STRING" id="53326.A0A016X334"/>
<dbReference type="SUPFAM" id="SSF56112">
    <property type="entry name" value="Protein kinase-like (PK-like)"/>
    <property type="match status" value="1"/>
</dbReference>
<dbReference type="Pfam" id="PF00069">
    <property type="entry name" value="Pkinase"/>
    <property type="match status" value="1"/>
</dbReference>
<keyword evidence="3" id="KW-1185">Reference proteome</keyword>
<organism evidence="2 3">
    <name type="scientific">Ancylostoma ceylanicum</name>
    <dbReference type="NCBI Taxonomy" id="53326"/>
    <lineage>
        <taxon>Eukaryota</taxon>
        <taxon>Metazoa</taxon>
        <taxon>Ecdysozoa</taxon>
        <taxon>Nematoda</taxon>
        <taxon>Chromadorea</taxon>
        <taxon>Rhabditida</taxon>
        <taxon>Rhabditina</taxon>
        <taxon>Rhabditomorpha</taxon>
        <taxon>Strongyloidea</taxon>
        <taxon>Ancylostomatidae</taxon>
        <taxon>Ancylostomatinae</taxon>
        <taxon>Ancylostoma</taxon>
    </lineage>
</organism>
<dbReference type="SMART" id="SM00220">
    <property type="entry name" value="S_TKc"/>
    <property type="match status" value="1"/>
</dbReference>
<dbReference type="Gene3D" id="1.10.510.10">
    <property type="entry name" value="Transferase(Phosphotransferase) domain 1"/>
    <property type="match status" value="1"/>
</dbReference>
<dbReference type="InterPro" id="IPR011009">
    <property type="entry name" value="Kinase-like_dom_sf"/>
</dbReference>
<dbReference type="InterPro" id="IPR050235">
    <property type="entry name" value="CK1_Ser-Thr_kinase"/>
</dbReference>
<protein>
    <recommendedName>
        <fullName evidence="1">Protein kinase domain-containing protein</fullName>
    </recommendedName>
</protein>
<evidence type="ECO:0000313" key="2">
    <source>
        <dbReference type="EMBL" id="EYC46246.1"/>
    </source>
</evidence>
<evidence type="ECO:0000259" key="1">
    <source>
        <dbReference type="PROSITE" id="PS50011"/>
    </source>
</evidence>
<dbReference type="OrthoDB" id="5872528at2759"/>
<dbReference type="FunFam" id="1.10.510.10:FF:000967">
    <property type="entry name" value="Protein CBG11274"/>
    <property type="match status" value="1"/>
</dbReference>
<sequence length="533" mass="61241">MVLAAETREELQTEVQLWKDRLQRYGLRLNIEKTGYMECGARIEDGTICVDGNDLKKVECFEYFGSKIASIGDILSDVLGRANAAWMKWRTTTGTLCDKKMPIRLKYKVYRTVVRPVVLHGTECWAATKVTKQVLHTMEMRMLRWSMGVTLKDKVSNEMVRSTFGVAPIIDKMREARLRWFGHVCRTEEESVAETALNLNVKGTRSRGRPKTCWLVKSGMAEVQLTTKDADDRNKVRDQKDLAKEYAMKVEKKLQSRRHSKLKMEIAILKLVSAERTQSHFTTIIDRGKKETFFFLVMQLVGRSLANLKMTRPLRVFSMSTGLGVGIQCLEACEDLHKYGFIHRDLKPANYACGLGEKKRVVYILDFGIARKILNSKGELKAPRQTVRFKGTIRFASIACHTNIEMGPKDDCESWFYLLLDLIVARGLLWKSVCDKDAVLKLKKDMRQEKKNAAFEGIKCVEELCKIMEYIDSLQYQDRVDYDYIYKLVELKPCRLRTIVVDGRVVLLVNEQNSNALVLKEQELNEAHFTVVG</sequence>